<evidence type="ECO:0000313" key="7">
    <source>
        <dbReference type="EMBL" id="CDS84048.1"/>
    </source>
</evidence>
<sequence>MIDINLEKCVGCGMCESDCLVNAIKVKDDKAKVKNILCINCGHCMAICPTDAIEMQGFDKNEVIEYNRESFELEPEKLLNFIKFRRSIRQYKDIEVEEEKIKNIVEAGRYTPTGGNRQPIRYILVKEKLKEVKELAIQGLYNLALDTDDNDPVRSIYKNTFKKMYKRYKENGNDSLFYDAPLLMVVVGDMSLGGSAYVDGGLAASNMELMAYSQGLGICYNGFFVMASNVEPKIKELLGMSENEAVITSFILGYPDVKYKRTVNRNTAKFEVR</sequence>
<dbReference type="Pfam" id="PF00881">
    <property type="entry name" value="Nitroreductase"/>
    <property type="match status" value="1"/>
</dbReference>
<dbReference type="EMBL" id="FUPS01000003">
    <property type="protein sequence ID" value="SJS07976.1"/>
    <property type="molecule type" value="Genomic_DNA"/>
</dbReference>
<evidence type="ECO:0000313" key="12">
    <source>
        <dbReference type="Proteomes" id="UP000189137"/>
    </source>
</evidence>
<dbReference type="Proteomes" id="UP000189137">
    <property type="component" value="Unassembled WGS sequence"/>
</dbReference>
<keyword evidence="3" id="KW-0560">Oxidoreductase</keyword>
<dbReference type="EMBL" id="LK932367">
    <property type="protein sequence ID" value="CDS84505.1"/>
    <property type="molecule type" value="Genomic_DNA"/>
</dbReference>
<proteinExistence type="inferred from homology"/>
<evidence type="ECO:0000313" key="9">
    <source>
        <dbReference type="EMBL" id="CDT31761.1"/>
    </source>
</evidence>
<dbReference type="RefSeq" id="WP_009895755.1">
    <property type="nucleotide sequence ID" value="NZ_AP031492.1"/>
</dbReference>
<protein>
    <submittedName>
        <fullName evidence="8">4Fe-4S binding domain protein</fullName>
    </submittedName>
    <submittedName>
        <fullName evidence="11">Ferredoxin</fullName>
    </submittedName>
    <submittedName>
        <fullName evidence="10">Nitroreductase family protein</fullName>
    </submittedName>
    <submittedName>
        <fullName evidence="7">Putative nitroreductase</fullName>
    </submittedName>
</protein>
<dbReference type="GO" id="GO:0051536">
    <property type="term" value="F:iron-sulfur cluster binding"/>
    <property type="evidence" value="ECO:0007669"/>
    <property type="project" value="UniProtKB-KW"/>
</dbReference>
<dbReference type="EMBL" id="LK933105">
    <property type="protein sequence ID" value="CDT31761.1"/>
    <property type="molecule type" value="Genomic_DNA"/>
</dbReference>
<comment type="similarity">
    <text evidence="1">Belongs to the nitroreductase family.</text>
</comment>
<evidence type="ECO:0000256" key="3">
    <source>
        <dbReference type="ARBA" id="ARBA00023002"/>
    </source>
</evidence>
<dbReference type="PATRIC" id="fig|1496.897.peg.1154"/>
<reference evidence="10" key="4">
    <citation type="submission" date="2021-06" db="EMBL/GenBank/DDBJ databases">
        <authorList>
            <consortium name="NCBI Pathogen Detection Project"/>
        </authorList>
    </citation>
    <scope>NUCLEOTIDE SEQUENCE</scope>
    <source>
        <strain evidence="10">HN1000</strain>
    </source>
</reference>
<dbReference type="EMBL" id="DAEPXK010000018">
    <property type="protein sequence ID" value="HBH1542511.1"/>
    <property type="molecule type" value="Genomic_DNA"/>
</dbReference>
<feature type="domain" description="4Fe-4S ferredoxin-type" evidence="6">
    <location>
        <begin position="30"/>
        <end position="58"/>
    </location>
</feature>
<evidence type="ECO:0000256" key="1">
    <source>
        <dbReference type="ARBA" id="ARBA00007118"/>
    </source>
</evidence>
<dbReference type="CDD" id="cd02143">
    <property type="entry name" value="nitroreductase_FeS-like"/>
    <property type="match status" value="1"/>
</dbReference>
<dbReference type="InterPro" id="IPR029479">
    <property type="entry name" value="Nitroreductase"/>
</dbReference>
<evidence type="ECO:0000313" key="8">
    <source>
        <dbReference type="EMBL" id="CDS84505.1"/>
    </source>
</evidence>
<dbReference type="PROSITE" id="PS51379">
    <property type="entry name" value="4FE4S_FER_2"/>
    <property type="match status" value="2"/>
</dbReference>
<dbReference type="InterPro" id="IPR017900">
    <property type="entry name" value="4Fe4S_Fe_S_CS"/>
</dbReference>
<reference evidence="7" key="1">
    <citation type="submission" date="2014-07" db="EMBL/GenBank/DDBJ databases">
        <authorList>
            <person name="Monot Marc"/>
        </authorList>
    </citation>
    <scope>NUCLEOTIDE SEQUENCE</scope>
    <source>
        <strain evidence="9">7032989</strain>
        <strain evidence="8">7032994</strain>
    </source>
</reference>
<dbReference type="Gene3D" id="3.30.70.20">
    <property type="match status" value="1"/>
</dbReference>
<evidence type="ECO:0000313" key="11">
    <source>
        <dbReference type="EMBL" id="SJS07976.1"/>
    </source>
</evidence>
<dbReference type="PANTHER" id="PTHR43673:SF10">
    <property type="entry name" value="NADH DEHYDROGENASE_NAD(P)H NITROREDUCTASE XCC3605-RELATED"/>
    <property type="match status" value="1"/>
</dbReference>
<evidence type="ECO:0000259" key="6">
    <source>
        <dbReference type="PROSITE" id="PS51379"/>
    </source>
</evidence>
<dbReference type="InterPro" id="IPR000415">
    <property type="entry name" value="Nitroreductase-like"/>
</dbReference>
<evidence type="ECO:0000256" key="5">
    <source>
        <dbReference type="ARBA" id="ARBA00023014"/>
    </source>
</evidence>
<name>A0A069A3U5_CLODI</name>
<dbReference type="InterPro" id="IPR017896">
    <property type="entry name" value="4Fe4S_Fe-S-bd"/>
</dbReference>
<evidence type="ECO:0000256" key="2">
    <source>
        <dbReference type="ARBA" id="ARBA00022723"/>
    </source>
</evidence>
<dbReference type="SUPFAM" id="SSF55469">
    <property type="entry name" value="FMN-dependent nitroreductase-like"/>
    <property type="match status" value="1"/>
</dbReference>
<reference evidence="11 12" key="2">
    <citation type="submission" date="2017-02" db="EMBL/GenBank/DDBJ databases">
        <authorList>
            <consortium name="Pathogen Informatics"/>
        </authorList>
    </citation>
    <scope>NUCLEOTIDE SEQUENCE [LARGE SCALE GENOMIC DNA]</scope>
    <source>
        <strain evidence="11 12">VRECD0157</strain>
    </source>
</reference>
<reference evidence="10" key="3">
    <citation type="journal article" date="2018" name="Genome Biol.">
        <title>SKESA: strategic k-mer extension for scrupulous assemblies.</title>
        <authorList>
            <person name="Souvorov A."/>
            <person name="Agarwala R."/>
            <person name="Lipman D.J."/>
        </authorList>
    </citation>
    <scope>NUCLEOTIDE SEQUENCE</scope>
    <source>
        <strain evidence="10">HN1000</strain>
    </source>
</reference>
<keyword evidence="5" id="KW-0411">Iron-sulfur</keyword>
<dbReference type="PROSITE" id="PS00198">
    <property type="entry name" value="4FE4S_FER_1"/>
    <property type="match status" value="1"/>
</dbReference>
<evidence type="ECO:0000256" key="4">
    <source>
        <dbReference type="ARBA" id="ARBA00023004"/>
    </source>
</evidence>
<accession>A0A069A3U5</accession>
<evidence type="ECO:0000313" key="10">
    <source>
        <dbReference type="EMBL" id="HBH1542511.1"/>
    </source>
</evidence>
<dbReference type="Gene3D" id="3.40.109.10">
    <property type="entry name" value="NADH Oxidase"/>
    <property type="match status" value="1"/>
</dbReference>
<dbReference type="Pfam" id="PF12838">
    <property type="entry name" value="Fer4_7"/>
    <property type="match status" value="1"/>
</dbReference>
<feature type="domain" description="4Fe-4S ferredoxin-type" evidence="6">
    <location>
        <begin position="1"/>
        <end position="29"/>
    </location>
</feature>
<dbReference type="GeneID" id="66353208"/>
<dbReference type="SUPFAM" id="SSF54862">
    <property type="entry name" value="4Fe-4S ferredoxins"/>
    <property type="match status" value="1"/>
</dbReference>
<dbReference type="GO" id="GO:0046872">
    <property type="term" value="F:metal ion binding"/>
    <property type="evidence" value="ECO:0007669"/>
    <property type="project" value="UniProtKB-KW"/>
</dbReference>
<dbReference type="Proteomes" id="UP000878956">
    <property type="component" value="Unassembled WGS sequence"/>
</dbReference>
<keyword evidence="2" id="KW-0479">Metal-binding</keyword>
<keyword evidence="4" id="KW-0408">Iron</keyword>
<organism evidence="7">
    <name type="scientific">Clostridioides difficile</name>
    <name type="common">Peptoclostridium difficile</name>
    <dbReference type="NCBI Taxonomy" id="1496"/>
    <lineage>
        <taxon>Bacteria</taxon>
        <taxon>Bacillati</taxon>
        <taxon>Bacillota</taxon>
        <taxon>Clostridia</taxon>
        <taxon>Peptostreptococcales</taxon>
        <taxon>Peptostreptococcaceae</taxon>
        <taxon>Clostridioides</taxon>
    </lineage>
</organism>
<gene>
    <name evidence="9" type="ORF">BN1095_430041</name>
    <name evidence="7" type="ORF">BN1096_300005</name>
    <name evidence="8" type="ORF">BN1097_310004</name>
    <name evidence="10" type="ORF">KRM00_001995</name>
    <name evidence="11" type="ORF">SAMEA3375112_01206</name>
</gene>
<dbReference type="GO" id="GO:0016491">
    <property type="term" value="F:oxidoreductase activity"/>
    <property type="evidence" value="ECO:0007669"/>
    <property type="project" value="UniProtKB-KW"/>
</dbReference>
<dbReference type="PANTHER" id="PTHR43673">
    <property type="entry name" value="NAD(P)H NITROREDUCTASE YDGI-RELATED"/>
    <property type="match status" value="1"/>
</dbReference>
<dbReference type="EMBL" id="LK932481">
    <property type="protein sequence ID" value="CDS84048.1"/>
    <property type="molecule type" value="Genomic_DNA"/>
</dbReference>
<dbReference type="AlphaFoldDB" id="A0A069A3U5"/>